<protein>
    <submittedName>
        <fullName evidence="1">Uncharacterized protein</fullName>
    </submittedName>
</protein>
<comment type="caution">
    <text evidence="1">The sequence shown here is derived from an EMBL/GenBank/DDBJ whole genome shotgun (WGS) entry which is preliminary data.</text>
</comment>
<dbReference type="Proteomes" id="UP001229421">
    <property type="component" value="Unassembled WGS sequence"/>
</dbReference>
<accession>A0AAD8NNZ5</accession>
<keyword evidence="2" id="KW-1185">Reference proteome</keyword>
<dbReference type="AlphaFoldDB" id="A0AAD8NNZ5"/>
<sequence>MPKPTNTTLFLYKTLKHLIQKLFSSLQHSFLKFLPSIAHLQVWDLRSEVISNSGVFAVQIRIFKMLLNLESCYALLVIIIP</sequence>
<evidence type="ECO:0000313" key="2">
    <source>
        <dbReference type="Proteomes" id="UP001229421"/>
    </source>
</evidence>
<dbReference type="EMBL" id="JAUHHV010000008">
    <property type="protein sequence ID" value="KAK1416089.1"/>
    <property type="molecule type" value="Genomic_DNA"/>
</dbReference>
<name>A0AAD8NNZ5_TARER</name>
<proteinExistence type="predicted"/>
<evidence type="ECO:0000313" key="1">
    <source>
        <dbReference type="EMBL" id="KAK1416089.1"/>
    </source>
</evidence>
<organism evidence="1 2">
    <name type="scientific">Tagetes erecta</name>
    <name type="common">African marigold</name>
    <dbReference type="NCBI Taxonomy" id="13708"/>
    <lineage>
        <taxon>Eukaryota</taxon>
        <taxon>Viridiplantae</taxon>
        <taxon>Streptophyta</taxon>
        <taxon>Embryophyta</taxon>
        <taxon>Tracheophyta</taxon>
        <taxon>Spermatophyta</taxon>
        <taxon>Magnoliopsida</taxon>
        <taxon>eudicotyledons</taxon>
        <taxon>Gunneridae</taxon>
        <taxon>Pentapetalae</taxon>
        <taxon>asterids</taxon>
        <taxon>campanulids</taxon>
        <taxon>Asterales</taxon>
        <taxon>Asteraceae</taxon>
        <taxon>Asteroideae</taxon>
        <taxon>Heliantheae alliance</taxon>
        <taxon>Tageteae</taxon>
        <taxon>Tagetes</taxon>
    </lineage>
</organism>
<gene>
    <name evidence="1" type="ORF">QVD17_31877</name>
</gene>
<reference evidence="1" key="1">
    <citation type="journal article" date="2023" name="bioRxiv">
        <title>Improved chromosome-level genome assembly for marigold (Tagetes erecta).</title>
        <authorList>
            <person name="Jiang F."/>
            <person name="Yuan L."/>
            <person name="Wang S."/>
            <person name="Wang H."/>
            <person name="Xu D."/>
            <person name="Wang A."/>
            <person name="Fan W."/>
        </authorList>
    </citation>
    <scope>NUCLEOTIDE SEQUENCE</scope>
    <source>
        <strain evidence="1">WSJ</strain>
        <tissue evidence="1">Leaf</tissue>
    </source>
</reference>